<feature type="region of interest" description="Disordered" evidence="1">
    <location>
        <begin position="390"/>
        <end position="438"/>
    </location>
</feature>
<feature type="compositionally biased region" description="Polar residues" evidence="1">
    <location>
        <begin position="240"/>
        <end position="251"/>
    </location>
</feature>
<dbReference type="EMBL" id="ML978165">
    <property type="protein sequence ID" value="KAF2033687.1"/>
    <property type="molecule type" value="Genomic_DNA"/>
</dbReference>
<evidence type="ECO:0000313" key="2">
    <source>
        <dbReference type="EMBL" id="KAF2033687.1"/>
    </source>
</evidence>
<feature type="compositionally biased region" description="Acidic residues" evidence="1">
    <location>
        <begin position="556"/>
        <end position="571"/>
    </location>
</feature>
<feature type="compositionally biased region" description="Polar residues" evidence="1">
    <location>
        <begin position="487"/>
        <end position="507"/>
    </location>
</feature>
<dbReference type="OrthoDB" id="3782404at2759"/>
<feature type="region of interest" description="Disordered" evidence="1">
    <location>
        <begin position="551"/>
        <end position="586"/>
    </location>
</feature>
<evidence type="ECO:0000256" key="1">
    <source>
        <dbReference type="SAM" id="MobiDB-lite"/>
    </source>
</evidence>
<keyword evidence="3" id="KW-1185">Reference proteome</keyword>
<feature type="region of interest" description="Disordered" evidence="1">
    <location>
        <begin position="1"/>
        <end position="46"/>
    </location>
</feature>
<feature type="compositionally biased region" description="Polar residues" evidence="1">
    <location>
        <begin position="33"/>
        <end position="42"/>
    </location>
</feature>
<feature type="compositionally biased region" description="Basic and acidic residues" evidence="1">
    <location>
        <begin position="427"/>
        <end position="438"/>
    </location>
</feature>
<dbReference type="AlphaFoldDB" id="A0A9P4HGP9"/>
<name>A0A9P4HGP9_9PLEO</name>
<feature type="compositionally biased region" description="Polar residues" evidence="1">
    <location>
        <begin position="109"/>
        <end position="120"/>
    </location>
</feature>
<organism evidence="2 3">
    <name type="scientific">Setomelanomma holmii</name>
    <dbReference type="NCBI Taxonomy" id="210430"/>
    <lineage>
        <taxon>Eukaryota</taxon>
        <taxon>Fungi</taxon>
        <taxon>Dikarya</taxon>
        <taxon>Ascomycota</taxon>
        <taxon>Pezizomycotina</taxon>
        <taxon>Dothideomycetes</taxon>
        <taxon>Pleosporomycetidae</taxon>
        <taxon>Pleosporales</taxon>
        <taxon>Pleosporineae</taxon>
        <taxon>Phaeosphaeriaceae</taxon>
        <taxon>Setomelanomma</taxon>
    </lineage>
</organism>
<proteinExistence type="predicted"/>
<accession>A0A9P4HGP9</accession>
<feature type="region of interest" description="Disordered" evidence="1">
    <location>
        <begin position="85"/>
        <end position="371"/>
    </location>
</feature>
<protein>
    <submittedName>
        <fullName evidence="2">Uncharacterized protein</fullName>
    </submittedName>
</protein>
<reference evidence="2" key="1">
    <citation type="journal article" date="2020" name="Stud. Mycol.">
        <title>101 Dothideomycetes genomes: a test case for predicting lifestyles and emergence of pathogens.</title>
        <authorList>
            <person name="Haridas S."/>
            <person name="Albert R."/>
            <person name="Binder M."/>
            <person name="Bloem J."/>
            <person name="Labutti K."/>
            <person name="Salamov A."/>
            <person name="Andreopoulos B."/>
            <person name="Baker S."/>
            <person name="Barry K."/>
            <person name="Bills G."/>
            <person name="Bluhm B."/>
            <person name="Cannon C."/>
            <person name="Castanera R."/>
            <person name="Culley D."/>
            <person name="Daum C."/>
            <person name="Ezra D."/>
            <person name="Gonzalez J."/>
            <person name="Henrissat B."/>
            <person name="Kuo A."/>
            <person name="Liang C."/>
            <person name="Lipzen A."/>
            <person name="Lutzoni F."/>
            <person name="Magnuson J."/>
            <person name="Mondo S."/>
            <person name="Nolan M."/>
            <person name="Ohm R."/>
            <person name="Pangilinan J."/>
            <person name="Park H.-J."/>
            <person name="Ramirez L."/>
            <person name="Alfaro M."/>
            <person name="Sun H."/>
            <person name="Tritt A."/>
            <person name="Yoshinaga Y."/>
            <person name="Zwiers L.-H."/>
            <person name="Turgeon B."/>
            <person name="Goodwin S."/>
            <person name="Spatafora J."/>
            <person name="Crous P."/>
            <person name="Grigoriev I."/>
        </authorList>
    </citation>
    <scope>NUCLEOTIDE SEQUENCE</scope>
    <source>
        <strain evidence="2">CBS 110217</strain>
    </source>
</reference>
<evidence type="ECO:0000313" key="3">
    <source>
        <dbReference type="Proteomes" id="UP000799777"/>
    </source>
</evidence>
<dbReference type="Proteomes" id="UP000799777">
    <property type="component" value="Unassembled WGS sequence"/>
</dbReference>
<feature type="compositionally biased region" description="Pro residues" evidence="1">
    <location>
        <begin position="145"/>
        <end position="158"/>
    </location>
</feature>
<feature type="compositionally biased region" description="Acidic residues" evidence="1">
    <location>
        <begin position="407"/>
        <end position="421"/>
    </location>
</feature>
<comment type="caution">
    <text evidence="2">The sequence shown here is derived from an EMBL/GenBank/DDBJ whole genome shotgun (WGS) entry which is preliminary data.</text>
</comment>
<gene>
    <name evidence="2" type="ORF">EK21DRAFT_108817</name>
</gene>
<sequence>MSGDTNLIARRPAEKVGGGQRRRLARKPPAIPRSTTTPSFSTALAGASECSEGSAISAIVGEGAYRRHAEEGASTLEASQSMMNFYPPTGIPADYRPSASGGLCVAGNESPTPSAGSEPSNKADGKKKHGRKIKDFVLGSNKQLPRPPQPTTPLPPATPTKAAKLLGVTPDVDLPGNPRPVQHDGPADGFNDLRPWIKQGWPQQHSPPNLPRSASSSTFASSSRESKFREEDVDVDLTTPKDSNGFWNSSKKATRKMSGYFSLNRPVLHQPEPASDSARLEFESSPPHSRGLYTDNVYSIGQGLDDSHYVVPPRPSRAPAMPLAPVVPPHPNRAAPSRPPRRRKARGPRPPNVPTTITEASHDNLIGAYRDGEDNSELDVIAEYARDIPPRNASLQYRDDSQYGPYELEEDELSPADEDAEQVSATQEEKGGLVQYDEAKWQRPGPVYLRSPLQNVEDRLLDAAEQKFKHTHIRENSSPEEEDFSVHGSTISLSKAKQPANNPVTDNSSDDYRLAATEDDSARRLAALDKIVQGLKANHDKMKEDFEAIQKKQTEEEIEKEVEVESDDDSDLPSLRSSIDLSEEPTVHTAGTMTITEVTPGMVELVDIPPRRNKK</sequence>
<feature type="compositionally biased region" description="Low complexity" evidence="1">
    <location>
        <begin position="212"/>
        <end position="223"/>
    </location>
</feature>
<feature type="region of interest" description="Disordered" evidence="1">
    <location>
        <begin position="469"/>
        <end position="513"/>
    </location>
</feature>